<dbReference type="Proteomes" id="UP001140096">
    <property type="component" value="Unassembled WGS sequence"/>
</dbReference>
<sequence length="72" mass="7765">DKSFETLRVADKEPATLASAIECIKAKYPKMESVLESAMVALNEGYCDKDDMTNIGIKDMDTVVIIPPVSGG</sequence>
<protein>
    <submittedName>
        <fullName evidence="1">Uncharacterized protein</fullName>
    </submittedName>
</protein>
<gene>
    <name evidence="1" type="ORF">H4S07_003872</name>
</gene>
<organism evidence="1 2">
    <name type="scientific">Coemansia furcata</name>
    <dbReference type="NCBI Taxonomy" id="417177"/>
    <lineage>
        <taxon>Eukaryota</taxon>
        <taxon>Fungi</taxon>
        <taxon>Fungi incertae sedis</taxon>
        <taxon>Zoopagomycota</taxon>
        <taxon>Kickxellomycotina</taxon>
        <taxon>Kickxellomycetes</taxon>
        <taxon>Kickxellales</taxon>
        <taxon>Kickxellaceae</taxon>
        <taxon>Coemansia</taxon>
    </lineage>
</organism>
<name>A0ACC1LDB5_9FUNG</name>
<evidence type="ECO:0000313" key="1">
    <source>
        <dbReference type="EMBL" id="KAJ2806149.1"/>
    </source>
</evidence>
<dbReference type="EMBL" id="JANBUP010001377">
    <property type="protein sequence ID" value="KAJ2806149.1"/>
    <property type="molecule type" value="Genomic_DNA"/>
</dbReference>
<reference evidence="1" key="1">
    <citation type="submission" date="2022-07" db="EMBL/GenBank/DDBJ databases">
        <title>Phylogenomic reconstructions and comparative analyses of Kickxellomycotina fungi.</title>
        <authorList>
            <person name="Reynolds N.K."/>
            <person name="Stajich J.E."/>
            <person name="Barry K."/>
            <person name="Grigoriev I.V."/>
            <person name="Crous P."/>
            <person name="Smith M.E."/>
        </authorList>
    </citation>
    <scope>NUCLEOTIDE SEQUENCE</scope>
    <source>
        <strain evidence="1">CBS 102833</strain>
    </source>
</reference>
<proteinExistence type="predicted"/>
<keyword evidence="2" id="KW-1185">Reference proteome</keyword>
<comment type="caution">
    <text evidence="1">The sequence shown here is derived from an EMBL/GenBank/DDBJ whole genome shotgun (WGS) entry which is preliminary data.</text>
</comment>
<evidence type="ECO:0000313" key="2">
    <source>
        <dbReference type="Proteomes" id="UP001140096"/>
    </source>
</evidence>
<accession>A0ACC1LDB5</accession>
<feature type="non-terminal residue" evidence="1">
    <location>
        <position position="1"/>
    </location>
</feature>